<feature type="non-terminal residue" evidence="2">
    <location>
        <position position="1"/>
    </location>
</feature>
<protein>
    <submittedName>
        <fullName evidence="2">Translocation protein TolB</fullName>
    </submittedName>
</protein>
<feature type="domain" description="TolB N-terminal" evidence="1">
    <location>
        <begin position="25"/>
        <end position="121"/>
    </location>
</feature>
<dbReference type="InterPro" id="IPR007195">
    <property type="entry name" value="TolB_N"/>
</dbReference>
<dbReference type="EMBL" id="LABY01000436">
    <property type="protein sequence ID" value="KMO27041.1"/>
    <property type="molecule type" value="Genomic_DNA"/>
</dbReference>
<dbReference type="Gene3D" id="3.40.50.10070">
    <property type="entry name" value="TolB, N-terminal domain"/>
    <property type="match status" value="1"/>
</dbReference>
<dbReference type="GO" id="GO:0042597">
    <property type="term" value="C:periplasmic space"/>
    <property type="evidence" value="ECO:0007669"/>
    <property type="project" value="InterPro"/>
</dbReference>
<sequence>CLAAGFVAGVPAPAQAQLNLRIGPGGSFQPMPIAVADFSGDPNLGATLSGIVTNNLKRSGYFTPIEKARFPESPNFDAAPNFSAWKEAGVQGLVTGRVTRDGSGRLKTEFRLWDVLSGQQMIGQQYAGDGANARRMGHLISDAVYTKITGIGGFFDTRVAFVDESGAKENRRKRLAIMDQDGANVRYLTSGEAAVVAPRYSPS</sequence>
<evidence type="ECO:0000259" key="1">
    <source>
        <dbReference type="Pfam" id="PF04052"/>
    </source>
</evidence>
<feature type="non-terminal residue" evidence="2">
    <location>
        <position position="203"/>
    </location>
</feature>
<dbReference type="AlphaFoldDB" id="A0A0J6UM17"/>
<dbReference type="GO" id="GO:0015031">
    <property type="term" value="P:protein transport"/>
    <property type="evidence" value="ECO:0007669"/>
    <property type="project" value="InterPro"/>
</dbReference>
<organism evidence="2 3">
    <name type="scientific">Methylobacterium variabile</name>
    <dbReference type="NCBI Taxonomy" id="298794"/>
    <lineage>
        <taxon>Bacteria</taxon>
        <taxon>Pseudomonadati</taxon>
        <taxon>Pseudomonadota</taxon>
        <taxon>Alphaproteobacteria</taxon>
        <taxon>Hyphomicrobiales</taxon>
        <taxon>Methylobacteriaceae</taxon>
        <taxon>Methylobacterium</taxon>
    </lineage>
</organism>
<dbReference type="Proteomes" id="UP000035955">
    <property type="component" value="Unassembled WGS sequence"/>
</dbReference>
<evidence type="ECO:0000313" key="2">
    <source>
        <dbReference type="EMBL" id="KMO27041.1"/>
    </source>
</evidence>
<evidence type="ECO:0000313" key="3">
    <source>
        <dbReference type="Proteomes" id="UP000035955"/>
    </source>
</evidence>
<name>A0A0J6UM17_9HYPH</name>
<proteinExistence type="predicted"/>
<accession>A0A0J6UM17</accession>
<dbReference type="SUPFAM" id="SSF52964">
    <property type="entry name" value="TolB, N-terminal domain"/>
    <property type="match status" value="1"/>
</dbReference>
<keyword evidence="3" id="KW-1185">Reference proteome</keyword>
<dbReference type="Pfam" id="PF04052">
    <property type="entry name" value="TolB_N"/>
    <property type="match status" value="1"/>
</dbReference>
<gene>
    <name evidence="2" type="primary">tolB</name>
    <name evidence="2" type="ORF">VQ02_33780</name>
</gene>
<reference evidence="2 3" key="1">
    <citation type="submission" date="2015-03" db="EMBL/GenBank/DDBJ databases">
        <title>Genome sequencing of Methylobacterium variabile DSM 16961.</title>
        <authorList>
            <person name="Chaudhry V."/>
            <person name="Patil P.B."/>
        </authorList>
    </citation>
    <scope>NUCLEOTIDE SEQUENCE [LARGE SCALE GENOMIC DNA]</scope>
    <source>
        <strain evidence="2 3">DSM 16961</strain>
    </source>
</reference>
<comment type="caution">
    <text evidence="2">The sequence shown here is derived from an EMBL/GenBank/DDBJ whole genome shotgun (WGS) entry which is preliminary data.</text>
</comment>